<reference evidence="2 3" key="1">
    <citation type="submission" date="2015-02" db="EMBL/GenBank/DDBJ databases">
        <title>Draft genome sequences of ten Microbacterium spp. with emphasis on heavy metal contaminated environments.</title>
        <authorList>
            <person name="Corretto E."/>
        </authorList>
    </citation>
    <scope>NUCLEOTIDE SEQUENCE [LARGE SCALE GENOMIC DNA]</scope>
    <source>
        <strain evidence="2 3">BEL4b</strain>
    </source>
</reference>
<evidence type="ECO:0000313" key="3">
    <source>
        <dbReference type="Proteomes" id="UP000033640"/>
    </source>
</evidence>
<comment type="caution">
    <text evidence="2">The sequence shown here is derived from an EMBL/GenBank/DDBJ whole genome shotgun (WGS) entry which is preliminary data.</text>
</comment>
<dbReference type="InterPro" id="IPR020915">
    <property type="entry name" value="UPF0311"/>
</dbReference>
<dbReference type="Gene3D" id="2.40.160.20">
    <property type="match status" value="1"/>
</dbReference>
<dbReference type="EMBL" id="JYIW01000016">
    <property type="protein sequence ID" value="KJL31590.1"/>
    <property type="molecule type" value="Genomic_DNA"/>
</dbReference>
<accession>A0A0F0LH27</accession>
<comment type="similarity">
    <text evidence="1">Belongs to the UPF0311 family.</text>
</comment>
<sequence length="158" mass="16969">MSHVHDLLPLPTLEAAFDVSVDLGQLEDHLATSAGSRRVVPILGGTITGSIDAEILPGGADWQIVRPDGTIEIDSRYSARTASGEHLLLHARGLRTGSPEVLEQLGRGIDVDPSSYYFRTTVSIETAAAPLAPLQRSLFLAVAQRQASTVHYRAYRVG</sequence>
<dbReference type="PANTHER" id="PTHR37315:SF1">
    <property type="entry name" value="UPF0311 PROTEIN BLR7842"/>
    <property type="match status" value="1"/>
</dbReference>
<evidence type="ECO:0000313" key="2">
    <source>
        <dbReference type="EMBL" id="KJL31590.1"/>
    </source>
</evidence>
<dbReference type="Pfam" id="PF11578">
    <property type="entry name" value="DUF3237"/>
    <property type="match status" value="1"/>
</dbReference>
<dbReference type="RefSeq" id="WP_045277894.1">
    <property type="nucleotide sequence ID" value="NZ_CAKKLT010000041.1"/>
</dbReference>
<dbReference type="HAMAP" id="MF_00775">
    <property type="entry name" value="UPF0311"/>
    <property type="match status" value="1"/>
</dbReference>
<dbReference type="PATRIC" id="fig|82380.11.peg.472"/>
<dbReference type="Proteomes" id="UP000033640">
    <property type="component" value="Unassembled WGS sequence"/>
</dbReference>
<protein>
    <recommendedName>
        <fullName evidence="1">UPF0311 protein RS83_00455</fullName>
    </recommendedName>
</protein>
<proteinExistence type="inferred from homology"/>
<dbReference type="AlphaFoldDB" id="A0A0F0LH27"/>
<organism evidence="2 3">
    <name type="scientific">Microbacterium oxydans</name>
    <dbReference type="NCBI Taxonomy" id="82380"/>
    <lineage>
        <taxon>Bacteria</taxon>
        <taxon>Bacillati</taxon>
        <taxon>Actinomycetota</taxon>
        <taxon>Actinomycetes</taxon>
        <taxon>Micrococcales</taxon>
        <taxon>Microbacteriaceae</taxon>
        <taxon>Microbacterium</taxon>
    </lineage>
</organism>
<evidence type="ECO:0000256" key="1">
    <source>
        <dbReference type="HAMAP-Rule" id="MF_00775"/>
    </source>
</evidence>
<dbReference type="OrthoDB" id="3368702at2"/>
<gene>
    <name evidence="2" type="ORF">RS83_00455</name>
</gene>
<dbReference type="PANTHER" id="PTHR37315">
    <property type="entry name" value="UPF0311 PROTEIN BLR7842"/>
    <property type="match status" value="1"/>
</dbReference>
<name>A0A0F0LH27_9MICO</name>